<sequence length="137" mass="15122">MGSEARRNLPYGSAWRSAARAANSIRAPLSLPLKKYSKTLLTSSITIAWLAKTGGVYTTIKAQENVPFMLIVHIFAELSQRFLILYTGLTRKDSTKKLAVVVQTLLKLCTEQIHKSWKSSTMLYGAAVLNDGSCKKS</sequence>
<name>A0ABD1GAX1_SALDI</name>
<dbReference type="Proteomes" id="UP001567538">
    <property type="component" value="Unassembled WGS sequence"/>
</dbReference>
<dbReference type="AlphaFoldDB" id="A0ABD1GAX1"/>
<reference evidence="1 2" key="1">
    <citation type="submission" date="2024-06" db="EMBL/GenBank/DDBJ databases">
        <title>A chromosome level genome sequence of Diviner's sage (Salvia divinorum).</title>
        <authorList>
            <person name="Ford S.A."/>
            <person name="Ro D.-K."/>
            <person name="Ness R.W."/>
            <person name="Phillips M.A."/>
        </authorList>
    </citation>
    <scope>NUCLEOTIDE SEQUENCE [LARGE SCALE GENOMIC DNA]</scope>
    <source>
        <strain evidence="1">SAF-2024a</strain>
        <tissue evidence="1">Leaf</tissue>
    </source>
</reference>
<gene>
    <name evidence="1" type="ORF">AAHA92_25499</name>
</gene>
<organism evidence="1 2">
    <name type="scientific">Salvia divinorum</name>
    <name type="common">Maria pastora</name>
    <name type="synonym">Diviner's sage</name>
    <dbReference type="NCBI Taxonomy" id="28513"/>
    <lineage>
        <taxon>Eukaryota</taxon>
        <taxon>Viridiplantae</taxon>
        <taxon>Streptophyta</taxon>
        <taxon>Embryophyta</taxon>
        <taxon>Tracheophyta</taxon>
        <taxon>Spermatophyta</taxon>
        <taxon>Magnoliopsida</taxon>
        <taxon>eudicotyledons</taxon>
        <taxon>Gunneridae</taxon>
        <taxon>Pentapetalae</taxon>
        <taxon>asterids</taxon>
        <taxon>lamiids</taxon>
        <taxon>Lamiales</taxon>
        <taxon>Lamiaceae</taxon>
        <taxon>Nepetoideae</taxon>
        <taxon>Mentheae</taxon>
        <taxon>Salviinae</taxon>
        <taxon>Salvia</taxon>
        <taxon>Salvia subgen. Calosphace</taxon>
    </lineage>
</organism>
<proteinExistence type="predicted"/>
<evidence type="ECO:0000313" key="2">
    <source>
        <dbReference type="Proteomes" id="UP001567538"/>
    </source>
</evidence>
<accession>A0ABD1GAX1</accession>
<keyword evidence="2" id="KW-1185">Reference proteome</keyword>
<evidence type="ECO:0000313" key="1">
    <source>
        <dbReference type="EMBL" id="KAL1541251.1"/>
    </source>
</evidence>
<protein>
    <submittedName>
        <fullName evidence="1">Uncharacterized protein</fullName>
    </submittedName>
</protein>
<comment type="caution">
    <text evidence="1">The sequence shown here is derived from an EMBL/GenBank/DDBJ whole genome shotgun (WGS) entry which is preliminary data.</text>
</comment>
<dbReference type="EMBL" id="JBEAFC010000009">
    <property type="protein sequence ID" value="KAL1541251.1"/>
    <property type="molecule type" value="Genomic_DNA"/>
</dbReference>